<comment type="subcellular location">
    <subcellularLocation>
        <location evidence="1">Cell envelope</location>
    </subcellularLocation>
</comment>
<gene>
    <name evidence="9" type="primary">ccmI</name>
    <name evidence="9" type="ORF">PVT68_03740</name>
</gene>
<feature type="domain" description="Cytochrome c-type biogenesis protein H TPR" evidence="8">
    <location>
        <begin position="131"/>
        <end position="265"/>
    </location>
</feature>
<keyword evidence="4" id="KW-0802">TPR repeat</keyword>
<dbReference type="NCBIfam" id="TIGR03142">
    <property type="entry name" value="cytochro_ccmI"/>
    <property type="match status" value="1"/>
</dbReference>
<dbReference type="PANTHER" id="PTHR47870:SF4">
    <property type="entry name" value="CYTOCHROME C-TYPE BIOGENESIS PROTEIN CYCH"/>
    <property type="match status" value="1"/>
</dbReference>
<feature type="compositionally biased region" description="Low complexity" evidence="5">
    <location>
        <begin position="283"/>
        <end position="298"/>
    </location>
</feature>
<proteinExistence type="predicted"/>
<keyword evidence="2" id="KW-0677">Repeat</keyword>
<dbReference type="RefSeq" id="WP_280321276.1">
    <property type="nucleotide sequence ID" value="NZ_CP118605.1"/>
</dbReference>
<evidence type="ECO:0000313" key="9">
    <source>
        <dbReference type="EMBL" id="WGL17416.1"/>
    </source>
</evidence>
<dbReference type="InterPro" id="IPR056413">
    <property type="entry name" value="TPR_CcmH_CycH"/>
</dbReference>
<dbReference type="Pfam" id="PF23914">
    <property type="entry name" value="TPR_CcmH_CycH"/>
    <property type="match status" value="1"/>
</dbReference>
<evidence type="ECO:0000256" key="6">
    <source>
        <dbReference type="SAM" id="Phobius"/>
    </source>
</evidence>
<keyword evidence="3" id="KW-0201">Cytochrome c-type biogenesis</keyword>
<dbReference type="PANTHER" id="PTHR47870">
    <property type="entry name" value="CYTOCHROME C-TYPE BIOGENESIS PROTEIN CCMH"/>
    <property type="match status" value="1"/>
</dbReference>
<dbReference type="SUPFAM" id="SSF48452">
    <property type="entry name" value="TPR-like"/>
    <property type="match status" value="1"/>
</dbReference>
<organism evidence="9 10">
    <name type="scientific">Microbulbifer bruguierae</name>
    <dbReference type="NCBI Taxonomy" id="3029061"/>
    <lineage>
        <taxon>Bacteria</taxon>
        <taxon>Pseudomonadati</taxon>
        <taxon>Pseudomonadota</taxon>
        <taxon>Gammaproteobacteria</taxon>
        <taxon>Cellvibrionales</taxon>
        <taxon>Microbulbiferaceae</taxon>
        <taxon>Microbulbifer</taxon>
    </lineage>
</organism>
<accession>A0ABY8NER7</accession>
<keyword evidence="6" id="KW-1133">Transmembrane helix</keyword>
<feature type="region of interest" description="Disordered" evidence="5">
    <location>
        <begin position="283"/>
        <end position="309"/>
    </location>
</feature>
<evidence type="ECO:0000256" key="2">
    <source>
        <dbReference type="ARBA" id="ARBA00022737"/>
    </source>
</evidence>
<dbReference type="EMBL" id="CP118605">
    <property type="protein sequence ID" value="WGL17416.1"/>
    <property type="molecule type" value="Genomic_DNA"/>
</dbReference>
<name>A0ABY8NER7_9GAMM</name>
<keyword evidence="6" id="KW-0472">Membrane</keyword>
<dbReference type="InterPro" id="IPR011990">
    <property type="entry name" value="TPR-like_helical_dom_sf"/>
</dbReference>
<feature type="domain" description="Cytochrome c-type biogenesis protein H Ig-like" evidence="7">
    <location>
        <begin position="326"/>
        <end position="431"/>
    </location>
</feature>
<evidence type="ECO:0000256" key="3">
    <source>
        <dbReference type="ARBA" id="ARBA00022748"/>
    </source>
</evidence>
<dbReference type="Pfam" id="PF23892">
    <property type="entry name" value="Ig_CycH"/>
    <property type="match status" value="1"/>
</dbReference>
<feature type="transmembrane region" description="Helical" evidence="6">
    <location>
        <begin position="96"/>
        <end position="116"/>
    </location>
</feature>
<evidence type="ECO:0000259" key="8">
    <source>
        <dbReference type="Pfam" id="PF23914"/>
    </source>
</evidence>
<protein>
    <submittedName>
        <fullName evidence="9">C-type cytochrome biogenesis protein CcmI</fullName>
    </submittedName>
</protein>
<evidence type="ECO:0000256" key="4">
    <source>
        <dbReference type="ARBA" id="ARBA00022803"/>
    </source>
</evidence>
<evidence type="ECO:0000256" key="5">
    <source>
        <dbReference type="SAM" id="MobiDB-lite"/>
    </source>
</evidence>
<feature type="compositionally biased region" description="Polar residues" evidence="5">
    <location>
        <begin position="299"/>
        <end position="309"/>
    </location>
</feature>
<evidence type="ECO:0000313" key="10">
    <source>
        <dbReference type="Proteomes" id="UP001236500"/>
    </source>
</evidence>
<keyword evidence="6" id="KW-0812">Transmembrane</keyword>
<evidence type="ECO:0000256" key="1">
    <source>
        <dbReference type="ARBA" id="ARBA00004196"/>
    </source>
</evidence>
<dbReference type="InterPro" id="IPR051263">
    <property type="entry name" value="C-type_cytochrome_biogenesis"/>
</dbReference>
<keyword evidence="10" id="KW-1185">Reference proteome</keyword>
<dbReference type="InterPro" id="IPR056412">
    <property type="entry name" value="Ig_CycH"/>
</dbReference>
<sequence length="434" mass="46595">MIDLWLILVLLLLPLAVFVAWPLLRWRAGSPAGEAQVLSAQAVLFREHLAELEASRASGAVDDAQYQSMKAELARKLLAEEGEGYRLKERRNGGRGLLAGLALLIPLAAVGLYFYWGAHSDLALYREMLASQAGETDMVAEARITQQLRERATTHPEDISSRYVLAQRLMVSNDIDGAVTQYREILAREPGASNIRAELAQALFFAGGSQVTAEVAEQVARVLDAQPANPTALGLAGIAAFERREFEAARNYWQRALAQMQPGSNAAQALAAGVVRAENAMAEAGAGSAAPPGSERPAQSTPAQLADSAHSQIESAVAPEKTENSIRVMVSLAETVNASPQTPVFVYARTADSPMPLAIVRLTAADLPTEVVLDESRAMMPGRSLKTVDQVRLVARLAVGGNARPAPGDWQGQIEVLPRSDWTKPVNIAIDQQI</sequence>
<dbReference type="Proteomes" id="UP001236500">
    <property type="component" value="Chromosome"/>
</dbReference>
<reference evidence="9 10" key="1">
    <citation type="submission" date="2023-02" db="EMBL/GenBank/DDBJ databases">
        <title>Description and genomic characterization of Microbulbifer bruguierae sp. nov., isolated from the sediment of mangrove plant Bruguiera sexangula.</title>
        <authorList>
            <person name="Long M."/>
        </authorList>
    </citation>
    <scope>NUCLEOTIDE SEQUENCE [LARGE SCALE GENOMIC DNA]</scope>
    <source>
        <strain evidence="9 10">H12</strain>
    </source>
</reference>
<dbReference type="Gene3D" id="1.25.40.10">
    <property type="entry name" value="Tetratricopeptide repeat domain"/>
    <property type="match status" value="1"/>
</dbReference>
<dbReference type="InterPro" id="IPR017560">
    <property type="entry name" value="Cyt_c_biogenesis_CcmI"/>
</dbReference>
<feature type="transmembrane region" description="Helical" evidence="6">
    <location>
        <begin position="6"/>
        <end position="24"/>
    </location>
</feature>
<evidence type="ECO:0000259" key="7">
    <source>
        <dbReference type="Pfam" id="PF23892"/>
    </source>
</evidence>